<protein>
    <submittedName>
        <fullName evidence="6">DeoR/GlpR family DNA-binding transcription regulator</fullName>
    </submittedName>
    <submittedName>
        <fullName evidence="5">DeoR/GlpR transcriptional regulator</fullName>
    </submittedName>
</protein>
<dbReference type="Gene3D" id="1.10.10.10">
    <property type="entry name" value="Winged helix-like DNA-binding domain superfamily/Winged helix DNA-binding domain"/>
    <property type="match status" value="1"/>
</dbReference>
<dbReference type="InterPro" id="IPR018356">
    <property type="entry name" value="Tscrpt_reg_HTH_DeoR_CS"/>
</dbReference>
<dbReference type="InterPro" id="IPR014036">
    <property type="entry name" value="DeoR-like_C"/>
</dbReference>
<dbReference type="InterPro" id="IPR036390">
    <property type="entry name" value="WH_DNA-bd_sf"/>
</dbReference>
<dbReference type="PROSITE" id="PS51000">
    <property type="entry name" value="HTH_DEOR_2"/>
    <property type="match status" value="1"/>
</dbReference>
<dbReference type="EMBL" id="CP137579">
    <property type="protein sequence ID" value="WOX31557.1"/>
    <property type="molecule type" value="Genomic_DNA"/>
</dbReference>
<dbReference type="AlphaFoldDB" id="A0A8I2HB36"/>
<dbReference type="PRINTS" id="PR00037">
    <property type="entry name" value="HTHLACR"/>
</dbReference>
<reference evidence="6 8" key="2">
    <citation type="submission" date="2023-10" db="EMBL/GenBank/DDBJ databases">
        <title>To unveil natural product biosynthetic capacity in Pseudoalteromonas.</title>
        <authorList>
            <person name="Wang J."/>
        </authorList>
    </citation>
    <scope>NUCLEOTIDE SEQUENCE [LARGE SCALE GENOMIC DNA]</scope>
    <source>
        <strain evidence="6 8">DSM 15914</strain>
    </source>
</reference>
<dbReference type="PROSITE" id="PS00894">
    <property type="entry name" value="HTH_DEOR_1"/>
    <property type="match status" value="1"/>
</dbReference>
<feature type="domain" description="HTH deoR-type" evidence="4">
    <location>
        <begin position="3"/>
        <end position="58"/>
    </location>
</feature>
<dbReference type="SUPFAM" id="SSF100950">
    <property type="entry name" value="NagB/RpiA/CoA transferase-like"/>
    <property type="match status" value="1"/>
</dbReference>
<evidence type="ECO:0000256" key="3">
    <source>
        <dbReference type="ARBA" id="ARBA00023163"/>
    </source>
</evidence>
<sequence>MLLAERHQFILDQLNLQGRITSVSLAQTLDVSEDTIRRDLNKLAEFKLLRRVHGGALALQDNTPDYIERLDKPDTSKIRYIEPALAMLVPGQTIVIDSGETCRYLAQHLPKNMPLTVVTGCPLIAKELAYHSLVDVILLGGPMFKPAMRVVGMTAIEMVKRIRFDIVFMGICSFHIHHGFSASYIEEAEILSATIRQSDHTVIMGPSHKLDKVATYQIVTANEIDTIITDEEINPSLKKQIESLEIALTLV</sequence>
<keyword evidence="8" id="KW-1185">Reference proteome</keyword>
<dbReference type="SUPFAM" id="SSF46785">
    <property type="entry name" value="Winged helix' DNA-binding domain"/>
    <property type="match status" value="1"/>
</dbReference>
<name>A0A8I2HB36_9GAMM</name>
<keyword evidence="1" id="KW-0805">Transcription regulation</keyword>
<reference evidence="5" key="1">
    <citation type="submission" date="2019-10" db="EMBL/GenBank/DDBJ databases">
        <authorList>
            <person name="Paulsen S."/>
        </authorList>
    </citation>
    <scope>NUCLEOTIDE SEQUENCE</scope>
    <source>
        <strain evidence="5">LMG 19692</strain>
    </source>
</reference>
<dbReference type="Proteomes" id="UP000646877">
    <property type="component" value="Unassembled WGS sequence"/>
</dbReference>
<dbReference type="PANTHER" id="PTHR30363:SF44">
    <property type="entry name" value="AGA OPERON TRANSCRIPTIONAL REPRESSOR-RELATED"/>
    <property type="match status" value="1"/>
</dbReference>
<evidence type="ECO:0000313" key="7">
    <source>
        <dbReference type="Proteomes" id="UP000646877"/>
    </source>
</evidence>
<dbReference type="RefSeq" id="WP_193522023.1">
    <property type="nucleotide sequence ID" value="NZ_CBCSDF010000005.1"/>
</dbReference>
<dbReference type="SMART" id="SM00420">
    <property type="entry name" value="HTH_DEOR"/>
    <property type="match status" value="1"/>
</dbReference>
<dbReference type="PANTHER" id="PTHR30363">
    <property type="entry name" value="HTH-TYPE TRANSCRIPTIONAL REGULATOR SRLR-RELATED"/>
    <property type="match status" value="1"/>
</dbReference>
<dbReference type="EMBL" id="WEIA01000007">
    <property type="protein sequence ID" value="NLR22245.1"/>
    <property type="molecule type" value="Genomic_DNA"/>
</dbReference>
<evidence type="ECO:0000313" key="8">
    <source>
        <dbReference type="Proteomes" id="UP001304419"/>
    </source>
</evidence>
<evidence type="ECO:0000313" key="6">
    <source>
        <dbReference type="EMBL" id="WOX31557.1"/>
    </source>
</evidence>
<dbReference type="Pfam" id="PF08220">
    <property type="entry name" value="HTH_DeoR"/>
    <property type="match status" value="1"/>
</dbReference>
<dbReference type="InterPro" id="IPR050313">
    <property type="entry name" value="Carb_Metab_HTH_regulators"/>
</dbReference>
<keyword evidence="2 6" id="KW-0238">DNA-binding</keyword>
<evidence type="ECO:0000256" key="1">
    <source>
        <dbReference type="ARBA" id="ARBA00023015"/>
    </source>
</evidence>
<evidence type="ECO:0000256" key="2">
    <source>
        <dbReference type="ARBA" id="ARBA00023125"/>
    </source>
</evidence>
<dbReference type="GO" id="GO:0003700">
    <property type="term" value="F:DNA-binding transcription factor activity"/>
    <property type="evidence" value="ECO:0007669"/>
    <property type="project" value="InterPro"/>
</dbReference>
<evidence type="ECO:0000313" key="5">
    <source>
        <dbReference type="EMBL" id="NLR22245.1"/>
    </source>
</evidence>
<dbReference type="Pfam" id="PF00455">
    <property type="entry name" value="DeoRC"/>
    <property type="match status" value="1"/>
</dbReference>
<gene>
    <name evidence="5" type="ORF">F9Y85_13110</name>
    <name evidence="6" type="ORF">R5H13_21700</name>
</gene>
<accession>A0A8I2HB36</accession>
<proteinExistence type="predicted"/>
<evidence type="ECO:0000259" key="4">
    <source>
        <dbReference type="PROSITE" id="PS51000"/>
    </source>
</evidence>
<dbReference type="SMART" id="SM01134">
    <property type="entry name" value="DeoRC"/>
    <property type="match status" value="1"/>
</dbReference>
<dbReference type="InterPro" id="IPR037171">
    <property type="entry name" value="NagB/RpiA_transferase-like"/>
</dbReference>
<dbReference type="InterPro" id="IPR001034">
    <property type="entry name" value="DeoR_HTH"/>
</dbReference>
<organism evidence="5 7">
    <name type="scientific">Pseudoalteromonas maricaloris</name>
    <dbReference type="NCBI Taxonomy" id="184924"/>
    <lineage>
        <taxon>Bacteria</taxon>
        <taxon>Pseudomonadati</taxon>
        <taxon>Pseudomonadota</taxon>
        <taxon>Gammaproteobacteria</taxon>
        <taxon>Alteromonadales</taxon>
        <taxon>Pseudoalteromonadaceae</taxon>
        <taxon>Pseudoalteromonas</taxon>
    </lineage>
</organism>
<dbReference type="GO" id="GO:0003677">
    <property type="term" value="F:DNA binding"/>
    <property type="evidence" value="ECO:0007669"/>
    <property type="project" value="UniProtKB-KW"/>
</dbReference>
<keyword evidence="3" id="KW-0804">Transcription</keyword>
<dbReference type="InterPro" id="IPR036388">
    <property type="entry name" value="WH-like_DNA-bd_sf"/>
</dbReference>
<dbReference type="Proteomes" id="UP001304419">
    <property type="component" value="Chromosome 2"/>
</dbReference>